<dbReference type="SUPFAM" id="SSF56349">
    <property type="entry name" value="DNA breaking-rejoining enzymes"/>
    <property type="match status" value="1"/>
</dbReference>
<reference evidence="8 9" key="1">
    <citation type="submission" date="2015-09" db="EMBL/GenBank/DDBJ databases">
        <authorList>
            <consortium name="Pathogen Informatics"/>
        </authorList>
    </citation>
    <scope>NUCLEOTIDE SEQUENCE [LARGE SCALE GENOMIC DNA]</scope>
    <source>
        <strain evidence="8 9">2789STDY5834899</strain>
    </source>
</reference>
<dbReference type="EMBL" id="CZAP01000006">
    <property type="protein sequence ID" value="CUP49416.1"/>
    <property type="molecule type" value="Genomic_DNA"/>
</dbReference>
<dbReference type="Pfam" id="PF13102">
    <property type="entry name" value="Phage_int_SAM_5"/>
    <property type="match status" value="1"/>
</dbReference>
<comment type="similarity">
    <text evidence="1">Belongs to the 'phage' integrase family.</text>
</comment>
<feature type="domain" description="Tyr recombinase" evidence="6">
    <location>
        <begin position="211"/>
        <end position="396"/>
    </location>
</feature>
<dbReference type="InterPro" id="IPR035386">
    <property type="entry name" value="Arm-DNA-bind_5"/>
</dbReference>
<dbReference type="InterPro" id="IPR013762">
    <property type="entry name" value="Integrase-like_cat_sf"/>
</dbReference>
<dbReference type="Pfam" id="PF17293">
    <property type="entry name" value="Arm-DNA-bind_5"/>
    <property type="match status" value="1"/>
</dbReference>
<dbReference type="PANTHER" id="PTHR30349">
    <property type="entry name" value="PHAGE INTEGRASE-RELATED"/>
    <property type="match status" value="1"/>
</dbReference>
<evidence type="ECO:0000256" key="3">
    <source>
        <dbReference type="ARBA" id="ARBA00023125"/>
    </source>
</evidence>
<dbReference type="Pfam" id="PF00589">
    <property type="entry name" value="Phage_integrase"/>
    <property type="match status" value="1"/>
</dbReference>
<dbReference type="InterPro" id="IPR010998">
    <property type="entry name" value="Integrase_recombinase_N"/>
</dbReference>
<sequence>MEATVNVTCYKSKILKNGESPLMVRICKDGKKKYKSLGISVNPAHWDFKKNLPKPKCPNYEALLILINEKISEYQRIILDKKVNNAEFTATTLLQATDTLQSKHPVSVGEGFKNYIQALKDEHRLRYAGMFEVSYSSFVKFNKHLDIPFSDIDVAWLKKYEQWMKSNNYAVNTVGTRLRHLRAVFNHAIEAKQTTAYPFNSYKLSKVNQQTAKRAISKQDIQRVINYKGKSDMECLAIDLFTFSYFTAGINFIDMAMLERSNIVDDQLSYYRKKTKKQIIIPLQDKAVEIIHKYNNERSPYLFPILSPFHKTEVQIANRLHKVLAKVNKYLKDIGDKLKLPLPLTTYVARHSYATVLKRAGVSTAIISESLGHSSEKITQTYLDSFDNEQIGNAMKNLL</sequence>
<evidence type="ECO:0000256" key="2">
    <source>
        <dbReference type="ARBA" id="ARBA00022908"/>
    </source>
</evidence>
<dbReference type="PROSITE" id="PS51900">
    <property type="entry name" value="CB"/>
    <property type="match status" value="1"/>
</dbReference>
<dbReference type="GO" id="GO:0006310">
    <property type="term" value="P:DNA recombination"/>
    <property type="evidence" value="ECO:0007669"/>
    <property type="project" value="UniProtKB-KW"/>
</dbReference>
<keyword evidence="2" id="KW-0229">DNA integration</keyword>
<dbReference type="Proteomes" id="UP000095576">
    <property type="component" value="Unassembled WGS sequence"/>
</dbReference>
<dbReference type="InterPro" id="IPR002104">
    <property type="entry name" value="Integrase_catalytic"/>
</dbReference>
<evidence type="ECO:0000259" key="7">
    <source>
        <dbReference type="PROSITE" id="PS51900"/>
    </source>
</evidence>
<keyword evidence="3 5" id="KW-0238">DNA-binding</keyword>
<gene>
    <name evidence="8" type="primary">xerD_4</name>
    <name evidence="8" type="ORF">ERS852511_02287</name>
</gene>
<evidence type="ECO:0000256" key="5">
    <source>
        <dbReference type="PROSITE-ProRule" id="PRU01248"/>
    </source>
</evidence>
<feature type="domain" description="Core-binding (CB)" evidence="7">
    <location>
        <begin position="110"/>
        <end position="189"/>
    </location>
</feature>
<dbReference type="GO" id="GO:0015074">
    <property type="term" value="P:DNA integration"/>
    <property type="evidence" value="ECO:0007669"/>
    <property type="project" value="UniProtKB-KW"/>
</dbReference>
<dbReference type="CDD" id="cd01185">
    <property type="entry name" value="INTN1_C_like"/>
    <property type="match status" value="1"/>
</dbReference>
<dbReference type="Gene3D" id="1.10.443.10">
    <property type="entry name" value="Intergrase catalytic core"/>
    <property type="match status" value="1"/>
</dbReference>
<dbReference type="AlphaFoldDB" id="A0A174NP78"/>
<evidence type="ECO:0000256" key="4">
    <source>
        <dbReference type="ARBA" id="ARBA00023172"/>
    </source>
</evidence>
<name>A0A174NP78_BACT4</name>
<protein>
    <submittedName>
        <fullName evidence="8">Integrase</fullName>
    </submittedName>
</protein>
<proteinExistence type="inferred from homology"/>
<dbReference type="InterPro" id="IPR050090">
    <property type="entry name" value="Tyrosine_recombinase_XerCD"/>
</dbReference>
<evidence type="ECO:0000256" key="1">
    <source>
        <dbReference type="ARBA" id="ARBA00008857"/>
    </source>
</evidence>
<dbReference type="Gene3D" id="1.10.150.130">
    <property type="match status" value="1"/>
</dbReference>
<dbReference type="PROSITE" id="PS51898">
    <property type="entry name" value="TYR_RECOMBINASE"/>
    <property type="match status" value="1"/>
</dbReference>
<dbReference type="RefSeq" id="WP_055299763.1">
    <property type="nucleotide sequence ID" value="NZ_CZAP01000006.1"/>
</dbReference>
<evidence type="ECO:0000259" key="6">
    <source>
        <dbReference type="PROSITE" id="PS51898"/>
    </source>
</evidence>
<dbReference type="PANTHER" id="PTHR30349:SF64">
    <property type="entry name" value="PROPHAGE INTEGRASE INTD-RELATED"/>
    <property type="match status" value="1"/>
</dbReference>
<dbReference type="InterPro" id="IPR025269">
    <property type="entry name" value="SAM-like_dom"/>
</dbReference>
<evidence type="ECO:0000313" key="9">
    <source>
        <dbReference type="Proteomes" id="UP000095576"/>
    </source>
</evidence>
<keyword evidence="4" id="KW-0233">DNA recombination</keyword>
<dbReference type="InterPro" id="IPR044068">
    <property type="entry name" value="CB"/>
</dbReference>
<dbReference type="GO" id="GO:0003677">
    <property type="term" value="F:DNA binding"/>
    <property type="evidence" value="ECO:0007669"/>
    <property type="project" value="UniProtKB-UniRule"/>
</dbReference>
<organism evidence="8 9">
    <name type="scientific">Bacteroides thetaiotaomicron</name>
    <dbReference type="NCBI Taxonomy" id="818"/>
    <lineage>
        <taxon>Bacteria</taxon>
        <taxon>Pseudomonadati</taxon>
        <taxon>Bacteroidota</taxon>
        <taxon>Bacteroidia</taxon>
        <taxon>Bacteroidales</taxon>
        <taxon>Bacteroidaceae</taxon>
        <taxon>Bacteroides</taxon>
    </lineage>
</organism>
<accession>A0A174NP78</accession>
<evidence type="ECO:0000313" key="8">
    <source>
        <dbReference type="EMBL" id="CUP49416.1"/>
    </source>
</evidence>
<dbReference type="InterPro" id="IPR011010">
    <property type="entry name" value="DNA_brk_join_enz"/>
</dbReference>